<keyword evidence="12" id="KW-1185">Reference proteome</keyword>
<dbReference type="PANTHER" id="PTHR10252">
    <property type="entry name" value="HISTONE-LIKE TRANSCRIPTION FACTOR CCAAT-RELATED"/>
    <property type="match status" value="1"/>
</dbReference>
<keyword evidence="2" id="KW-0805">Transcription regulation</keyword>
<reference evidence="13" key="1">
    <citation type="submission" date="2016-11" db="UniProtKB">
        <authorList>
            <consortium name="WormBaseParasite"/>
        </authorList>
    </citation>
    <scope>IDENTIFICATION</scope>
</reference>
<proteinExistence type="inferred from homology"/>
<sequence>MHTSPFKKGGGSIKSPARKSDHNSSSGHYVKAEPSSTRHDSKSSTPQQKCLPITRIRHIMECSPGGEDLKMSEDSVHAMAKAAEAFIELLAQGAYEQAPGVTVNYNHLSAYVHSNEEFNFIQGLIFYFGWDFP</sequence>
<evidence type="ECO:0000313" key="13">
    <source>
        <dbReference type="WBParaSite" id="MhA1_Contig812.frz3.gene7"/>
    </source>
</evidence>
<evidence type="ECO:0000256" key="3">
    <source>
        <dbReference type="ARBA" id="ARBA00023163"/>
    </source>
</evidence>
<evidence type="ECO:0000256" key="2">
    <source>
        <dbReference type="ARBA" id="ARBA00023015"/>
    </source>
</evidence>
<dbReference type="GO" id="GO:0046982">
    <property type="term" value="F:protein heterodimerization activity"/>
    <property type="evidence" value="ECO:0007669"/>
    <property type="project" value="InterPro"/>
</dbReference>
<evidence type="ECO:0000313" key="12">
    <source>
        <dbReference type="Proteomes" id="UP000095281"/>
    </source>
</evidence>
<dbReference type="WBParaSite" id="MhA1_Contig812.frz3.gene7">
    <property type="protein sequence ID" value="MhA1_Contig812.frz3.gene7"/>
    <property type="gene ID" value="MhA1_Contig812.frz3.gene7"/>
</dbReference>
<evidence type="ECO:0000256" key="9">
    <source>
        <dbReference type="ARBA" id="ARBA00042663"/>
    </source>
</evidence>
<feature type="region of interest" description="Disordered" evidence="10">
    <location>
        <begin position="1"/>
        <end position="50"/>
    </location>
</feature>
<evidence type="ECO:0000256" key="7">
    <source>
        <dbReference type="ARBA" id="ARBA00040590"/>
    </source>
</evidence>
<keyword evidence="3" id="KW-0804">Transcription</keyword>
<dbReference type="Pfam" id="PF00125">
    <property type="entry name" value="Histone"/>
    <property type="match status" value="1"/>
</dbReference>
<comment type="subunit">
    <text evidence="5">Heterotrimeric transcription factor composed of three components, NF-YA, NF-YB and NF-YC. NF-YB and NF-YC must interact and dimerize for NF-YA association and DNA binding.</text>
</comment>
<feature type="domain" description="Core Histone H2A/H2B/H3" evidence="11">
    <location>
        <begin position="36"/>
        <end position="98"/>
    </location>
</feature>
<dbReference type="Proteomes" id="UP000095281">
    <property type="component" value="Unplaced"/>
</dbReference>
<organism evidence="12 13">
    <name type="scientific">Meloidogyne hapla</name>
    <name type="common">Root-knot nematode worm</name>
    <dbReference type="NCBI Taxonomy" id="6305"/>
    <lineage>
        <taxon>Eukaryota</taxon>
        <taxon>Metazoa</taxon>
        <taxon>Ecdysozoa</taxon>
        <taxon>Nematoda</taxon>
        <taxon>Chromadorea</taxon>
        <taxon>Rhabditida</taxon>
        <taxon>Tylenchina</taxon>
        <taxon>Tylenchomorpha</taxon>
        <taxon>Tylenchoidea</taxon>
        <taxon>Meloidogynidae</taxon>
        <taxon>Meloidogyninae</taxon>
        <taxon>Meloidogyne</taxon>
    </lineage>
</organism>
<evidence type="ECO:0000256" key="5">
    <source>
        <dbReference type="ARBA" id="ARBA00025911"/>
    </source>
</evidence>
<dbReference type="Gene3D" id="1.10.20.10">
    <property type="entry name" value="Histone, subunit A"/>
    <property type="match status" value="1"/>
</dbReference>
<accession>A0A1I8BYA1</accession>
<evidence type="ECO:0000256" key="1">
    <source>
        <dbReference type="ARBA" id="ARBA00004123"/>
    </source>
</evidence>
<comment type="subcellular location">
    <subcellularLocation>
        <location evidence="1">Nucleus</location>
    </subcellularLocation>
</comment>
<name>A0A1I8BYA1_MELHA</name>
<protein>
    <recommendedName>
        <fullName evidence="7">Nuclear transcription factor Y subunit gamma</fullName>
    </recommendedName>
    <alternativeName>
        <fullName evidence="8">CAAT box DNA-binding protein subunit C</fullName>
    </alternativeName>
    <alternativeName>
        <fullName evidence="9">Nuclear transcription factor Y subunit C</fullName>
    </alternativeName>
</protein>
<evidence type="ECO:0000256" key="8">
    <source>
        <dbReference type="ARBA" id="ARBA00042333"/>
    </source>
</evidence>
<dbReference type="CDD" id="cd22924">
    <property type="entry name" value="HFD_CHRAC1-like"/>
    <property type="match status" value="1"/>
</dbReference>
<dbReference type="GO" id="GO:0003677">
    <property type="term" value="F:DNA binding"/>
    <property type="evidence" value="ECO:0007669"/>
    <property type="project" value="InterPro"/>
</dbReference>
<evidence type="ECO:0000259" key="11">
    <source>
        <dbReference type="Pfam" id="PF00125"/>
    </source>
</evidence>
<evidence type="ECO:0000256" key="4">
    <source>
        <dbReference type="ARBA" id="ARBA00023242"/>
    </source>
</evidence>
<evidence type="ECO:0000256" key="10">
    <source>
        <dbReference type="SAM" id="MobiDB-lite"/>
    </source>
</evidence>
<comment type="similarity">
    <text evidence="6">Belongs to the NFYC/HAP5 subunit family.</text>
</comment>
<keyword evidence="4" id="KW-0539">Nucleus</keyword>
<evidence type="ECO:0000256" key="6">
    <source>
        <dbReference type="ARBA" id="ARBA00038129"/>
    </source>
</evidence>
<dbReference type="InterPro" id="IPR007125">
    <property type="entry name" value="H2A/H2B/H3"/>
</dbReference>
<dbReference type="SUPFAM" id="SSF47113">
    <property type="entry name" value="Histone-fold"/>
    <property type="match status" value="1"/>
</dbReference>
<dbReference type="GO" id="GO:0005634">
    <property type="term" value="C:nucleus"/>
    <property type="evidence" value="ECO:0007669"/>
    <property type="project" value="UniProtKB-SubCell"/>
</dbReference>
<dbReference type="InterPro" id="IPR009072">
    <property type="entry name" value="Histone-fold"/>
</dbReference>
<dbReference type="AlphaFoldDB" id="A0A1I8BYA1"/>
<dbReference type="InterPro" id="IPR050568">
    <property type="entry name" value="Transcr_DNA_Rep_Reg"/>
</dbReference>
<dbReference type="PANTHER" id="PTHR10252:SF54">
    <property type="entry name" value="CHROMATIN ACCESSIBILITY COMPLEX PROTEIN 1"/>
    <property type="match status" value="1"/>
</dbReference>